<sequence length="135" mass="15429">MGTPPLQRSTSTLKVTNGEKGSALPVTNDEDLRARKSRLDELLRNEWNRYRRIELCSVLHHSDLEQFWHARGSALYNAVEPYLWYPTSAAVVERSFSLAGLIDAKNRQRGSKEFKSVAVTMYCNGDVEGRWSLQQ</sequence>
<name>A0A7S1NGW6_9EUGL</name>
<gene>
    <name evidence="1" type="ORF">EGYM00392_LOCUS30133</name>
</gene>
<dbReference type="EMBL" id="HBGA01080827">
    <property type="protein sequence ID" value="CAD9019019.1"/>
    <property type="molecule type" value="Transcribed_RNA"/>
</dbReference>
<dbReference type="SUPFAM" id="SSF53098">
    <property type="entry name" value="Ribonuclease H-like"/>
    <property type="match status" value="1"/>
</dbReference>
<protein>
    <recommendedName>
        <fullName evidence="2">HAT C-terminal dimerisation domain-containing protein</fullName>
    </recommendedName>
</protein>
<organism evidence="1">
    <name type="scientific">Eutreptiella gymnastica</name>
    <dbReference type="NCBI Taxonomy" id="73025"/>
    <lineage>
        <taxon>Eukaryota</taxon>
        <taxon>Discoba</taxon>
        <taxon>Euglenozoa</taxon>
        <taxon>Euglenida</taxon>
        <taxon>Spirocuta</taxon>
        <taxon>Euglenophyceae</taxon>
        <taxon>Eutreptiales</taxon>
        <taxon>Eutreptiaceae</taxon>
        <taxon>Eutreptiella</taxon>
    </lineage>
</organism>
<evidence type="ECO:0000313" key="1">
    <source>
        <dbReference type="EMBL" id="CAD9019019.1"/>
    </source>
</evidence>
<proteinExistence type="predicted"/>
<dbReference type="AlphaFoldDB" id="A0A7S1NGW6"/>
<accession>A0A7S1NGW6</accession>
<evidence type="ECO:0008006" key="2">
    <source>
        <dbReference type="Google" id="ProtNLM"/>
    </source>
</evidence>
<reference evidence="1" key="1">
    <citation type="submission" date="2021-01" db="EMBL/GenBank/DDBJ databases">
        <authorList>
            <person name="Corre E."/>
            <person name="Pelletier E."/>
            <person name="Niang G."/>
            <person name="Scheremetjew M."/>
            <person name="Finn R."/>
            <person name="Kale V."/>
            <person name="Holt S."/>
            <person name="Cochrane G."/>
            <person name="Meng A."/>
            <person name="Brown T."/>
            <person name="Cohen L."/>
        </authorList>
    </citation>
    <scope>NUCLEOTIDE SEQUENCE</scope>
    <source>
        <strain evidence="1">NIES-381</strain>
    </source>
</reference>
<dbReference type="InterPro" id="IPR012337">
    <property type="entry name" value="RNaseH-like_sf"/>
</dbReference>